<evidence type="ECO:0000313" key="6">
    <source>
        <dbReference type="EMBL" id="MDT0635046.1"/>
    </source>
</evidence>
<dbReference type="PANTHER" id="PTHR41286:SF1">
    <property type="entry name" value="HNH NUCLEASE YAJD-RELATED"/>
    <property type="match status" value="1"/>
</dbReference>
<accession>A0ABU3C0Z2</accession>
<evidence type="ECO:0000259" key="5">
    <source>
        <dbReference type="SMART" id="SM00507"/>
    </source>
</evidence>
<reference evidence="6 7" key="1">
    <citation type="submission" date="2023-09" db="EMBL/GenBank/DDBJ databases">
        <authorList>
            <person name="Rey-Velasco X."/>
        </authorList>
    </citation>
    <scope>NUCLEOTIDE SEQUENCE [LARGE SCALE GENOMIC DNA]</scope>
    <source>
        <strain evidence="6 7">W335</strain>
    </source>
</reference>
<keyword evidence="6" id="KW-0255">Endonuclease</keyword>
<dbReference type="InterPro" id="IPR002711">
    <property type="entry name" value="HNH"/>
</dbReference>
<keyword evidence="2" id="KW-0378">Hydrolase</keyword>
<dbReference type="Pfam" id="PF01844">
    <property type="entry name" value="HNH"/>
    <property type="match status" value="1"/>
</dbReference>
<comment type="similarity">
    <text evidence="3">Belongs to the HNH nuclease family.</text>
</comment>
<sequence>MKRDRRPSRAVLKSRRWPALRIQALRRDGWRCVQCGRRGRLEVDHIQAVRHAPALAFDLANLQTLCPSCHSRKTRRDIGLPEPDPERDRWRELLRDSRCT</sequence>
<proteinExistence type="inferred from homology"/>
<feature type="domain" description="HNH nuclease" evidence="5">
    <location>
        <begin position="19"/>
        <end position="71"/>
    </location>
</feature>
<dbReference type="Proteomes" id="UP001251857">
    <property type="component" value="Unassembled WGS sequence"/>
</dbReference>
<dbReference type="GO" id="GO:0004519">
    <property type="term" value="F:endonuclease activity"/>
    <property type="evidence" value="ECO:0007669"/>
    <property type="project" value="UniProtKB-KW"/>
</dbReference>
<name>A0ABU3C0Z2_9GAMM</name>
<keyword evidence="7" id="KW-1185">Reference proteome</keyword>
<evidence type="ECO:0000256" key="2">
    <source>
        <dbReference type="ARBA" id="ARBA00022801"/>
    </source>
</evidence>
<comment type="caution">
    <text evidence="6">The sequence shown here is derived from an EMBL/GenBank/DDBJ whole genome shotgun (WGS) entry which is preliminary data.</text>
</comment>
<organism evidence="6 7">
    <name type="scientific">Spectribacter hydrogenoxidans</name>
    <dbReference type="NCBI Taxonomy" id="3075608"/>
    <lineage>
        <taxon>Bacteria</taxon>
        <taxon>Pseudomonadati</taxon>
        <taxon>Pseudomonadota</taxon>
        <taxon>Gammaproteobacteria</taxon>
        <taxon>Salinisphaerales</taxon>
        <taxon>Salinisphaeraceae</taxon>
        <taxon>Spectribacter</taxon>
    </lineage>
</organism>
<dbReference type="SMART" id="SM00507">
    <property type="entry name" value="HNHc"/>
    <property type="match status" value="1"/>
</dbReference>
<evidence type="ECO:0000256" key="3">
    <source>
        <dbReference type="ARBA" id="ARBA00038412"/>
    </source>
</evidence>
<evidence type="ECO:0000256" key="4">
    <source>
        <dbReference type="ARBA" id="ARBA00040194"/>
    </source>
</evidence>
<dbReference type="PANTHER" id="PTHR41286">
    <property type="entry name" value="HNH NUCLEASE YAJD-RELATED"/>
    <property type="match status" value="1"/>
</dbReference>
<dbReference type="InterPro" id="IPR003615">
    <property type="entry name" value="HNH_nuc"/>
</dbReference>
<protein>
    <recommendedName>
        <fullName evidence="4">Putative HNH nuclease YajD</fullName>
    </recommendedName>
</protein>
<keyword evidence="1" id="KW-0540">Nuclease</keyword>
<evidence type="ECO:0000313" key="7">
    <source>
        <dbReference type="Proteomes" id="UP001251857"/>
    </source>
</evidence>
<evidence type="ECO:0000256" key="1">
    <source>
        <dbReference type="ARBA" id="ARBA00022722"/>
    </source>
</evidence>
<dbReference type="Gene3D" id="1.10.30.50">
    <property type="match status" value="1"/>
</dbReference>
<dbReference type="RefSeq" id="WP_311652892.1">
    <property type="nucleotide sequence ID" value="NZ_JAVRIB010000008.1"/>
</dbReference>
<dbReference type="CDD" id="cd00085">
    <property type="entry name" value="HNHc"/>
    <property type="match status" value="1"/>
</dbReference>
<gene>
    <name evidence="6" type="ORF">RM532_08735</name>
</gene>
<dbReference type="EMBL" id="JAVRIB010000008">
    <property type="protein sequence ID" value="MDT0635046.1"/>
    <property type="molecule type" value="Genomic_DNA"/>
</dbReference>